<reference evidence="1 2" key="1">
    <citation type="submission" date="2020-08" db="EMBL/GenBank/DDBJ databases">
        <title>Whole genome shotgun sequence of Actinoplanes ianthinogenes NBRC 13996.</title>
        <authorList>
            <person name="Komaki H."/>
            <person name="Tamura T."/>
        </authorList>
    </citation>
    <scope>NUCLEOTIDE SEQUENCE [LARGE SCALE GENOMIC DNA]</scope>
    <source>
        <strain evidence="1 2">NBRC 13996</strain>
    </source>
</reference>
<dbReference type="EMBL" id="AP023356">
    <property type="protein sequence ID" value="BCJ40030.1"/>
    <property type="molecule type" value="Genomic_DNA"/>
</dbReference>
<keyword evidence="2" id="KW-1185">Reference proteome</keyword>
<sequence>MSNSTAYPIAHLDSADAVMRLVDRLIAVAGIAPASVDVRILTDSHEAARYSSLVPEAMLVADLSAEMAQRLPDADVVRGRNYFSLIAPATPGLLETLRALPAVPIEVDADELPADRVGVSVLTAIGAARGTVIWDLPRWPGVEELSLAGQAKHAMIQVTLNSSDIDALTPADGHLVYVHVGSGPAERERAAWLARQVGCVFQGPRNTDGDARSPGP</sequence>
<evidence type="ECO:0000313" key="2">
    <source>
        <dbReference type="Proteomes" id="UP000676967"/>
    </source>
</evidence>
<dbReference type="Proteomes" id="UP000676967">
    <property type="component" value="Chromosome"/>
</dbReference>
<protein>
    <submittedName>
        <fullName evidence="1">Uncharacterized protein</fullName>
    </submittedName>
</protein>
<name>A0ABN6C3D1_9ACTN</name>
<proteinExistence type="predicted"/>
<dbReference type="RefSeq" id="WP_189330891.1">
    <property type="nucleotide sequence ID" value="NZ_AP023356.1"/>
</dbReference>
<organism evidence="1 2">
    <name type="scientific">Actinoplanes ianthinogenes</name>
    <dbReference type="NCBI Taxonomy" id="122358"/>
    <lineage>
        <taxon>Bacteria</taxon>
        <taxon>Bacillati</taxon>
        <taxon>Actinomycetota</taxon>
        <taxon>Actinomycetes</taxon>
        <taxon>Micromonosporales</taxon>
        <taxon>Micromonosporaceae</taxon>
        <taxon>Actinoplanes</taxon>
    </lineage>
</organism>
<accession>A0ABN6C3D1</accession>
<evidence type="ECO:0000313" key="1">
    <source>
        <dbReference type="EMBL" id="BCJ40030.1"/>
    </source>
</evidence>
<gene>
    <name evidence="1" type="ORF">Aiant_06870</name>
</gene>